<comment type="caution">
    <text evidence="2">The sequence shown here is derived from an EMBL/GenBank/DDBJ whole genome shotgun (WGS) entry which is preliminary data.</text>
</comment>
<evidence type="ECO:0000256" key="1">
    <source>
        <dbReference type="SAM" id="MobiDB-lite"/>
    </source>
</evidence>
<organism evidence="2 3">
    <name type="scientific">Extremus antarcticus</name>
    <dbReference type="NCBI Taxonomy" id="702011"/>
    <lineage>
        <taxon>Eukaryota</taxon>
        <taxon>Fungi</taxon>
        <taxon>Dikarya</taxon>
        <taxon>Ascomycota</taxon>
        <taxon>Pezizomycotina</taxon>
        <taxon>Dothideomycetes</taxon>
        <taxon>Dothideomycetidae</taxon>
        <taxon>Mycosphaerellales</taxon>
        <taxon>Extremaceae</taxon>
        <taxon>Extremus</taxon>
    </lineage>
</organism>
<proteinExistence type="predicted"/>
<evidence type="ECO:0000313" key="2">
    <source>
        <dbReference type="EMBL" id="KAK3046969.1"/>
    </source>
</evidence>
<keyword evidence="3" id="KW-1185">Reference proteome</keyword>
<dbReference type="EMBL" id="JAWDJX010000072">
    <property type="protein sequence ID" value="KAK3046969.1"/>
    <property type="molecule type" value="Genomic_DNA"/>
</dbReference>
<dbReference type="AlphaFoldDB" id="A0AAJ0G4E0"/>
<protein>
    <submittedName>
        <fullName evidence="2">Uncharacterized protein</fullName>
    </submittedName>
</protein>
<reference evidence="2" key="1">
    <citation type="submission" date="2023-04" db="EMBL/GenBank/DDBJ databases">
        <title>Black Yeasts Isolated from many extreme environments.</title>
        <authorList>
            <person name="Coleine C."/>
            <person name="Stajich J.E."/>
            <person name="Selbmann L."/>
        </authorList>
    </citation>
    <scope>NUCLEOTIDE SEQUENCE</scope>
    <source>
        <strain evidence="2">CCFEE 5312</strain>
    </source>
</reference>
<evidence type="ECO:0000313" key="3">
    <source>
        <dbReference type="Proteomes" id="UP001271007"/>
    </source>
</evidence>
<sequence>MASLAASSRPTTSSLHDNAPVAIKQHKLYHLEAENSILKHENLSVKRALFKAQKKKTRNKTLIEEMRADGASAAIIFSPGRIKTLRAKYDAREATKQAEEAAKQLVREEKKAQSLTKAAEKQKRRIDRQEQALSRKVS</sequence>
<accession>A0AAJ0G4E0</accession>
<gene>
    <name evidence="2" type="ORF">LTR09_011572</name>
</gene>
<dbReference type="Proteomes" id="UP001271007">
    <property type="component" value="Unassembled WGS sequence"/>
</dbReference>
<name>A0AAJ0G4E0_9PEZI</name>
<feature type="region of interest" description="Disordered" evidence="1">
    <location>
        <begin position="105"/>
        <end position="138"/>
    </location>
</feature>